<evidence type="ECO:0000313" key="2">
    <source>
        <dbReference type="EMBL" id="CAJ0587061.1"/>
    </source>
</evidence>
<evidence type="ECO:0008006" key="4">
    <source>
        <dbReference type="Google" id="ProtNLM"/>
    </source>
</evidence>
<evidence type="ECO:0000256" key="1">
    <source>
        <dbReference type="SAM" id="SignalP"/>
    </source>
</evidence>
<accession>A0AA36GCC6</accession>
<name>A0AA36GCC6_9BILA</name>
<keyword evidence="1" id="KW-0732">Signal</keyword>
<dbReference type="Proteomes" id="UP001177023">
    <property type="component" value="Unassembled WGS sequence"/>
</dbReference>
<sequence>MRSTVILACLWLHHGVLGEQTPANHCLLRCKDNHMREQDNEWSNDFTLPLLALLKQTGNETAAYLKAKEICDNNRLLESCLNLCSESVEIEIIRLGLRAWDRTCQSIEEVRSELPCWKKQGFVITQMCEGHTNRLRNSMEYFARNISMTSLPRVCSNFDEFSNCFISAFGKFCGRYSAQLTERMFEANKEAMFKMVRLRFR</sequence>
<evidence type="ECO:0000313" key="3">
    <source>
        <dbReference type="Proteomes" id="UP001177023"/>
    </source>
</evidence>
<reference evidence="2" key="1">
    <citation type="submission" date="2023-06" db="EMBL/GenBank/DDBJ databases">
        <authorList>
            <person name="Delattre M."/>
        </authorList>
    </citation>
    <scope>NUCLEOTIDE SEQUENCE</scope>
    <source>
        <strain evidence="2">AF72</strain>
    </source>
</reference>
<feature type="non-terminal residue" evidence="2">
    <location>
        <position position="201"/>
    </location>
</feature>
<gene>
    <name evidence="2" type="ORF">MSPICULIGERA_LOCUS25041</name>
</gene>
<comment type="caution">
    <text evidence="2">The sequence shown here is derived from an EMBL/GenBank/DDBJ whole genome shotgun (WGS) entry which is preliminary data.</text>
</comment>
<keyword evidence="3" id="KW-1185">Reference proteome</keyword>
<proteinExistence type="predicted"/>
<feature type="chain" id="PRO_5041343316" description="DUF19 domain-containing protein" evidence="1">
    <location>
        <begin position="19"/>
        <end position="201"/>
    </location>
</feature>
<protein>
    <recommendedName>
        <fullName evidence="4">DUF19 domain-containing protein</fullName>
    </recommendedName>
</protein>
<organism evidence="2 3">
    <name type="scientific">Mesorhabditis spiculigera</name>
    <dbReference type="NCBI Taxonomy" id="96644"/>
    <lineage>
        <taxon>Eukaryota</taxon>
        <taxon>Metazoa</taxon>
        <taxon>Ecdysozoa</taxon>
        <taxon>Nematoda</taxon>
        <taxon>Chromadorea</taxon>
        <taxon>Rhabditida</taxon>
        <taxon>Rhabditina</taxon>
        <taxon>Rhabditomorpha</taxon>
        <taxon>Rhabditoidea</taxon>
        <taxon>Rhabditidae</taxon>
        <taxon>Mesorhabditinae</taxon>
        <taxon>Mesorhabditis</taxon>
    </lineage>
</organism>
<dbReference type="EMBL" id="CATQJA010002709">
    <property type="protein sequence ID" value="CAJ0587061.1"/>
    <property type="molecule type" value="Genomic_DNA"/>
</dbReference>
<dbReference type="AlphaFoldDB" id="A0AA36GCC6"/>
<feature type="signal peptide" evidence="1">
    <location>
        <begin position="1"/>
        <end position="18"/>
    </location>
</feature>